<dbReference type="STRING" id="314256.OG2516_06272"/>
<dbReference type="eggNOG" id="COG4655">
    <property type="taxonomic scope" value="Bacteria"/>
</dbReference>
<reference evidence="2 3" key="1">
    <citation type="journal article" date="2010" name="J. Bacteriol.">
        <title>Genome sequences of Oceanicola granulosus HTCC2516(T) and Oceanicola batsensis HTCC2597(TDelta).</title>
        <authorList>
            <person name="Thrash J.C."/>
            <person name="Cho J.C."/>
            <person name="Vergin K.L."/>
            <person name="Giovannoni S.J."/>
        </authorList>
    </citation>
    <scope>NUCLEOTIDE SEQUENCE [LARGE SCALE GENOMIC DNA]</scope>
    <source>
        <strain evidence="3">ATCC BAA-861 / DSM 15982 / KCTC 12143 / HTCC2516</strain>
    </source>
</reference>
<keyword evidence="3" id="KW-1185">Reference proteome</keyword>
<dbReference type="Proteomes" id="UP000003635">
    <property type="component" value="Unassembled WGS sequence"/>
</dbReference>
<evidence type="ECO:0000259" key="1">
    <source>
        <dbReference type="Pfam" id="PF13400"/>
    </source>
</evidence>
<dbReference type="Pfam" id="PF13400">
    <property type="entry name" value="Tad"/>
    <property type="match status" value="1"/>
</dbReference>
<comment type="caution">
    <text evidence="2">The sequence shown here is derived from an EMBL/GenBank/DDBJ whole genome shotgun (WGS) entry which is preliminary data.</text>
</comment>
<accession>Q2CDB0</accession>
<dbReference type="EMBL" id="AAOT01000024">
    <property type="protein sequence ID" value="EAR50680.1"/>
    <property type="molecule type" value="Genomic_DNA"/>
</dbReference>
<dbReference type="InterPro" id="IPR028087">
    <property type="entry name" value="Tad_N"/>
</dbReference>
<proteinExistence type="predicted"/>
<sequence>MRRITTRAAALRRDERGGMIIFGLFVFLLLLLAGGMAVDFMRTETARGRLQATLDGAVLAAADLDQDKDPVEVVRDYVAKAGLDPFLIDVDVTEIAGQRIVTASAKSDVTMHFMKMVGIDFLPAPARSTASEAVSNLDVSLVLDMSGSMEGDKLDQLQAAAKNFVGIVYDTMGAEKILLNVVPYATQVAAPAGLLDMLGAFLREHSYSNCVSFSAADFTETSILEAAALPQGGHFDPFYTWGPLRYDDVTFVCNPDPSTEVLTLASTQREIEDYIDGLVAEGNTSIDVGMKWGAALIDPDLGSTLNEFANGPSAAGINPVALWGDRSTDKVIVLMTDGKNTTEYRLPATLGTWSDVYIDDARDEFWVRQTDDRDADDDNRYSNDTWFWVDGRVAGRNNFWRRDNRFPHGGGRIEDNVRRLTYEELFSRVSVYYNAYYHHYLQNFDRTELDTWYWDFLDMSLSTSAKNARLEAICTAAKNQGVQVFTVGFEVEDDEAIIMEDCASSRAHFFRVSGGGDLTTAFESIARQITELRLTE</sequence>
<protein>
    <recommendedName>
        <fullName evidence="1">Putative Flp pilus-assembly TadG-like N-terminal domain-containing protein</fullName>
    </recommendedName>
</protein>
<gene>
    <name evidence="2" type="ORF">OG2516_06272</name>
</gene>
<evidence type="ECO:0000313" key="2">
    <source>
        <dbReference type="EMBL" id="EAR50680.1"/>
    </source>
</evidence>
<name>Q2CDB0_OCEGH</name>
<dbReference type="SUPFAM" id="SSF53300">
    <property type="entry name" value="vWA-like"/>
    <property type="match status" value="1"/>
</dbReference>
<organism evidence="2 3">
    <name type="scientific">Oceanicola granulosus (strain ATCC BAA-861 / DSM 15982 / KCTC 12143 / HTCC2516)</name>
    <dbReference type="NCBI Taxonomy" id="314256"/>
    <lineage>
        <taxon>Bacteria</taxon>
        <taxon>Pseudomonadati</taxon>
        <taxon>Pseudomonadota</taxon>
        <taxon>Alphaproteobacteria</taxon>
        <taxon>Rhodobacterales</taxon>
        <taxon>Roseobacteraceae</taxon>
        <taxon>Oceanicola</taxon>
    </lineage>
</organism>
<dbReference type="HOGENOM" id="CLU_026005_1_0_5"/>
<feature type="domain" description="Putative Flp pilus-assembly TadG-like N-terminal" evidence="1">
    <location>
        <begin position="17"/>
        <end position="62"/>
    </location>
</feature>
<dbReference type="Gene3D" id="3.40.50.410">
    <property type="entry name" value="von Willebrand factor, type A domain"/>
    <property type="match status" value="1"/>
</dbReference>
<evidence type="ECO:0000313" key="3">
    <source>
        <dbReference type="Proteomes" id="UP000003635"/>
    </source>
</evidence>
<dbReference type="AlphaFoldDB" id="Q2CDB0"/>
<dbReference type="InterPro" id="IPR036465">
    <property type="entry name" value="vWFA_dom_sf"/>
</dbReference>